<feature type="compositionally biased region" description="Polar residues" evidence="1">
    <location>
        <begin position="815"/>
        <end position="830"/>
    </location>
</feature>
<evidence type="ECO:0000313" key="2">
    <source>
        <dbReference type="EMBL" id="AQT04294.1"/>
    </source>
</evidence>
<feature type="region of interest" description="Disordered" evidence="1">
    <location>
        <begin position="112"/>
        <end position="132"/>
    </location>
</feature>
<protein>
    <recommendedName>
        <fullName evidence="4">TIGR02302 family protein</fullName>
    </recommendedName>
</protein>
<organism evidence="2 3">
    <name type="scientific">Acetobacter persici</name>
    <dbReference type="NCBI Taxonomy" id="1076596"/>
    <lineage>
        <taxon>Bacteria</taxon>
        <taxon>Pseudomonadati</taxon>
        <taxon>Pseudomonadota</taxon>
        <taxon>Alphaproteobacteria</taxon>
        <taxon>Acetobacterales</taxon>
        <taxon>Acetobacteraceae</taxon>
        <taxon>Acetobacter</taxon>
    </lineage>
</organism>
<feature type="region of interest" description="Disordered" evidence="1">
    <location>
        <begin position="669"/>
        <end position="789"/>
    </location>
</feature>
<feature type="compositionally biased region" description="Acidic residues" evidence="1">
    <location>
        <begin position="862"/>
        <end position="879"/>
    </location>
</feature>
<dbReference type="STRING" id="1076596.A0U91_03985"/>
<proteinExistence type="predicted"/>
<feature type="compositionally biased region" description="Basic and acidic residues" evidence="1">
    <location>
        <begin position="881"/>
        <end position="896"/>
    </location>
</feature>
<dbReference type="RefSeq" id="WP_077930177.1">
    <property type="nucleotide sequence ID" value="NZ_CP014687.1"/>
</dbReference>
<feature type="compositionally biased region" description="Gly residues" evidence="1">
    <location>
        <begin position="836"/>
        <end position="857"/>
    </location>
</feature>
<dbReference type="AlphaFoldDB" id="A0A1U9LCW6"/>
<reference evidence="2 3" key="1">
    <citation type="submission" date="2016-03" db="EMBL/GenBank/DDBJ databases">
        <title>Acetic acid bacteria sequencing.</title>
        <authorList>
            <person name="Brandt J."/>
            <person name="Jakob F."/>
            <person name="Vogel R.F."/>
        </authorList>
    </citation>
    <scope>NUCLEOTIDE SEQUENCE [LARGE SCALE GENOMIC DNA]</scope>
    <source>
        <strain evidence="2 3">TMW2.1084</strain>
    </source>
</reference>
<feature type="region of interest" description="Disordered" evidence="1">
    <location>
        <begin position="809"/>
        <end position="948"/>
    </location>
</feature>
<dbReference type="Pfam" id="PF13779">
    <property type="entry name" value="DUF4175"/>
    <property type="match status" value="1"/>
</dbReference>
<evidence type="ECO:0008006" key="4">
    <source>
        <dbReference type="Google" id="ProtNLM"/>
    </source>
</evidence>
<accession>A0A1U9LCW6</accession>
<evidence type="ECO:0000256" key="1">
    <source>
        <dbReference type="SAM" id="MobiDB-lite"/>
    </source>
</evidence>
<dbReference type="KEGG" id="aper:A0U91_03985"/>
<name>A0A1U9LCW6_9PROT</name>
<sequence length="948" mass="101575">MTPAGLKQDLASSTAEGGSLAARLATARQHAAFVLRTERLWPALQPTLALLGVYGIAGLLRLPQHLPDGLRLVLVAGWLSLCGWRLHQDLSNLRTPSADAIDRQIEQASGLHNRPLATLTDQPAGVKKGQPQPLWQAHQQRVLASLGTLRAGWPRLLPATPARRWAGAALLAGLAFTGVMAGSSAPGRILAAFIPGRDDPDVPLAHVEAWITPPAYAPEAPVFLNPNAPAPSVPEGARLTVIVTGLSSHPVLHSAGGLIMQNEARQTLDHQSWKMEVTLRHGGLVRVAGRGRTLARWPITVLPDAAPTAAWGPNPGAGQTDWRTRLPYEAAHAYGLASLSVELHLAHPGRGPARTLTVPLPLSGHPKSAKGIITPDLSEDPWAGEDVTGRVVATSVSGHKGQSKPVTFHLGARVFHSPVARAVLDLRKRFALGRESRSETATDLAALGETPGPINDHTGMFLTLTSLVAMLDNKDVDTETARTSTTNLLWDLALDIEDRRKGDDASAQASLDVRAAQAAVAQQLQHMREEGQQSPQAREELEARLKSLKDAIARKMQALAAQALRDHTAIPDLPGFSRAGDKAFSRLMQQLQRDAANGHSADALQRLQQMEDATERMRNATPQDMAAMAQQMVAQQKAREQAAALRDLTGKQTSLLDHAQSRLDETLRAQSRQQNGMDADEDGDDDYGSMPTAELLRRLGLPVPPNTDQNAPGPQTPPQQPHSKTGDASPPPLDPVRAEAQAAARRTDRATQHALDSALDELKDEFKALTGKTPPAFSDAQKSMHDARKALADGDDAVAATAEEKVLEALRKSRQQMQDTMKGNGQNATPSFLPAFGGGSGGQSGSQPGGQGEGQQGQGSADEGDDGASPSDDADETDGQDNGKNKRDPLGRRMGEGGDQAPDDGTHVPDNVARQRAREIEQELRRRDSDRTRPQQELDYLDRLLKPF</sequence>
<dbReference type="EMBL" id="CP014687">
    <property type="protein sequence ID" value="AQT04294.1"/>
    <property type="molecule type" value="Genomic_DNA"/>
</dbReference>
<feature type="compositionally biased region" description="Basic and acidic residues" evidence="1">
    <location>
        <begin position="916"/>
        <end position="948"/>
    </location>
</feature>
<dbReference type="InterPro" id="IPR012683">
    <property type="entry name" value="CHP02302_TM"/>
</dbReference>
<feature type="compositionally biased region" description="Acidic residues" evidence="1">
    <location>
        <begin position="678"/>
        <end position="687"/>
    </location>
</feature>
<gene>
    <name evidence="2" type="ORF">A0U91_03985</name>
</gene>
<dbReference type="Proteomes" id="UP000189055">
    <property type="component" value="Chromosome"/>
</dbReference>
<evidence type="ECO:0000313" key="3">
    <source>
        <dbReference type="Proteomes" id="UP000189055"/>
    </source>
</evidence>